<dbReference type="AlphaFoldDB" id="A0A433HGK0"/>
<dbReference type="Proteomes" id="UP000267430">
    <property type="component" value="Unassembled WGS sequence"/>
</dbReference>
<protein>
    <submittedName>
        <fullName evidence="2">DUF3987 domain-containing protein</fullName>
    </submittedName>
</protein>
<proteinExistence type="predicted"/>
<keyword evidence="3" id="KW-1185">Reference proteome</keyword>
<gene>
    <name evidence="2" type="ORF">ELQ35_15620</name>
</gene>
<evidence type="ECO:0000313" key="3">
    <source>
        <dbReference type="Proteomes" id="UP000267430"/>
    </source>
</evidence>
<comment type="caution">
    <text evidence="2">The sequence shown here is derived from an EMBL/GenBank/DDBJ whole genome shotgun (WGS) entry which is preliminary data.</text>
</comment>
<evidence type="ECO:0000256" key="1">
    <source>
        <dbReference type="SAM" id="MobiDB-lite"/>
    </source>
</evidence>
<dbReference type="OrthoDB" id="9763644at2"/>
<sequence>MIRVAGLLHVAEHVQDLPENKPSIGQIPKQIQAETFNKAQKLARYFIEHAKAAYGCMGADQGNQDAKYLLDVIKRQDKPVIEYRDIQNLTRKRFKKAVHLKTTLLELEERGFVHRKKDGRKSFLEVNPYLMDTRKRAHNTHNSPQILLKRKKQRVDDESLSVHNTHNSSSGKPNVGNVYQCVPEASTLQNQDRQEIKLNVGNVGENQGLENKDNEDLII</sequence>
<feature type="compositionally biased region" description="Polar residues" evidence="1">
    <location>
        <begin position="161"/>
        <end position="172"/>
    </location>
</feature>
<evidence type="ECO:0000313" key="2">
    <source>
        <dbReference type="EMBL" id="RUQ27526.1"/>
    </source>
</evidence>
<name>A0A433HGK0_9BACI</name>
<feature type="region of interest" description="Disordered" evidence="1">
    <location>
        <begin position="150"/>
        <end position="178"/>
    </location>
</feature>
<organism evidence="2 3">
    <name type="scientific">Peribacillus cavernae</name>
    <dbReference type="NCBI Taxonomy" id="1674310"/>
    <lineage>
        <taxon>Bacteria</taxon>
        <taxon>Bacillati</taxon>
        <taxon>Bacillota</taxon>
        <taxon>Bacilli</taxon>
        <taxon>Bacillales</taxon>
        <taxon>Bacillaceae</taxon>
        <taxon>Peribacillus</taxon>
    </lineage>
</organism>
<accession>A0A433HGK0</accession>
<reference evidence="2 3" key="1">
    <citation type="submission" date="2018-12" db="EMBL/GenBank/DDBJ databases">
        <title>Bacillus chawlae sp. nov., Bacillus glennii sp. nov., and Bacillus saganii sp. nov. Isolated from the Vehicle Assembly Building at Kennedy Space Center where the Viking Spacecraft were Assembled.</title>
        <authorList>
            <person name="Seuylemezian A."/>
            <person name="Vaishampayan P."/>
        </authorList>
    </citation>
    <scope>NUCLEOTIDE SEQUENCE [LARGE SCALE GENOMIC DNA]</scope>
    <source>
        <strain evidence="2 3">L5</strain>
    </source>
</reference>
<dbReference type="EMBL" id="RYZZ01000024">
    <property type="protein sequence ID" value="RUQ27526.1"/>
    <property type="molecule type" value="Genomic_DNA"/>
</dbReference>